<keyword evidence="2" id="KW-1185">Reference proteome</keyword>
<dbReference type="AlphaFoldDB" id="A0A4Q9PWD3"/>
<dbReference type="Proteomes" id="UP000292082">
    <property type="component" value="Unassembled WGS sequence"/>
</dbReference>
<proteinExistence type="predicted"/>
<dbReference type="EMBL" id="ML145119">
    <property type="protein sequence ID" value="TBU58953.1"/>
    <property type="molecule type" value="Genomic_DNA"/>
</dbReference>
<evidence type="ECO:0000313" key="2">
    <source>
        <dbReference type="Proteomes" id="UP000292082"/>
    </source>
</evidence>
<gene>
    <name evidence="1" type="ORF">BD310DRAFT_442480</name>
</gene>
<reference evidence="1 2" key="1">
    <citation type="submission" date="2019-01" db="EMBL/GenBank/DDBJ databases">
        <title>Draft genome sequences of three monokaryotic isolates of the white-rot basidiomycete fungus Dichomitus squalens.</title>
        <authorList>
            <consortium name="DOE Joint Genome Institute"/>
            <person name="Lopez S.C."/>
            <person name="Andreopoulos B."/>
            <person name="Pangilinan J."/>
            <person name="Lipzen A."/>
            <person name="Riley R."/>
            <person name="Ahrendt S."/>
            <person name="Ng V."/>
            <person name="Barry K."/>
            <person name="Daum C."/>
            <person name="Grigoriev I.V."/>
            <person name="Hilden K.S."/>
            <person name="Makela M.R."/>
            <person name="de Vries R.P."/>
        </authorList>
    </citation>
    <scope>NUCLEOTIDE SEQUENCE [LARGE SCALE GENOMIC DNA]</scope>
    <source>
        <strain evidence="1 2">CBS 464.89</strain>
    </source>
</reference>
<protein>
    <submittedName>
        <fullName evidence="1">Uncharacterized protein</fullName>
    </submittedName>
</protein>
<evidence type="ECO:0000313" key="1">
    <source>
        <dbReference type="EMBL" id="TBU58953.1"/>
    </source>
</evidence>
<sequence>MSKKSPQYHGWVQLLLSTSLQAGSQPRACTTQLYGGNVHGASTAGMLPKTAYVMLRSALIGDFQQRTRYDHLRPALRATHQDSLHTQLRRV</sequence>
<name>A0A4Q9PWD3_9APHY</name>
<organism evidence="1 2">
    <name type="scientific">Dichomitus squalens</name>
    <dbReference type="NCBI Taxonomy" id="114155"/>
    <lineage>
        <taxon>Eukaryota</taxon>
        <taxon>Fungi</taxon>
        <taxon>Dikarya</taxon>
        <taxon>Basidiomycota</taxon>
        <taxon>Agaricomycotina</taxon>
        <taxon>Agaricomycetes</taxon>
        <taxon>Polyporales</taxon>
        <taxon>Polyporaceae</taxon>
        <taxon>Dichomitus</taxon>
    </lineage>
</organism>
<accession>A0A4Q9PWD3</accession>